<protein>
    <submittedName>
        <fullName evidence="1">Uncharacterized protein</fullName>
    </submittedName>
</protein>
<dbReference type="OrthoDB" id="4026335at2759"/>
<reference evidence="1" key="1">
    <citation type="submission" date="2021-03" db="EMBL/GenBank/DDBJ databases">
        <authorList>
            <person name="Palmer J.M."/>
        </authorList>
    </citation>
    <scope>NUCLEOTIDE SEQUENCE</scope>
    <source>
        <strain evidence="1">ARV_011</strain>
    </source>
</reference>
<accession>A0A9P8AIA8</accession>
<dbReference type="GeneID" id="66114247"/>
<proteinExistence type="predicted"/>
<evidence type="ECO:0000313" key="2">
    <source>
        <dbReference type="Proteomes" id="UP000790833"/>
    </source>
</evidence>
<dbReference type="RefSeq" id="XP_043049002.1">
    <property type="nucleotide sequence ID" value="XM_043191695.1"/>
</dbReference>
<sequence length="280" mass="32240">MLILQVTPFEAVVGDANGPPAIPQPYLDADKTIVVPSNKDVQEVFALRNEWLTQEKTHMAAERVRVLNQMALFIVWSWALKYVGSITIYENDGLCWNNGNIVQCKERIRNFLRNEFNFFFFSNVSKSIPNTLPKVTIIDCITGETYLNFDDTDLNIQGPSLCSTDELLQEYTINELKVYLQDERIRLKHIGIDEQPPLNWYSFLPPFPKLTIVPTTEFLKGGPLTTCEPGLPETSVAYRRNEQFNFKMFLNVLSYYNRSQGKESSISIEEESHHYSTSYN</sequence>
<dbReference type="AlphaFoldDB" id="A0A9P8AIA8"/>
<keyword evidence="2" id="KW-1185">Reference proteome</keyword>
<name>A0A9P8AIA8_9ASCO</name>
<evidence type="ECO:0000313" key="1">
    <source>
        <dbReference type="EMBL" id="KAG7193454.1"/>
    </source>
</evidence>
<dbReference type="EMBL" id="JAHMUF010000012">
    <property type="protein sequence ID" value="KAG7193454.1"/>
    <property type="molecule type" value="Genomic_DNA"/>
</dbReference>
<comment type="caution">
    <text evidence="1">The sequence shown here is derived from an EMBL/GenBank/DDBJ whole genome shotgun (WGS) entry which is preliminary data.</text>
</comment>
<gene>
    <name evidence="1" type="ORF">KQ657_000873</name>
</gene>
<dbReference type="Proteomes" id="UP000790833">
    <property type="component" value="Unassembled WGS sequence"/>
</dbReference>
<organism evidence="1 2">
    <name type="scientific">Scheffersomyces spartinae</name>
    <dbReference type="NCBI Taxonomy" id="45513"/>
    <lineage>
        <taxon>Eukaryota</taxon>
        <taxon>Fungi</taxon>
        <taxon>Dikarya</taxon>
        <taxon>Ascomycota</taxon>
        <taxon>Saccharomycotina</taxon>
        <taxon>Pichiomycetes</taxon>
        <taxon>Debaryomycetaceae</taxon>
        <taxon>Scheffersomyces</taxon>
    </lineage>
</organism>